<name>A0A2M9D0N8_9CELL</name>
<dbReference type="Gene3D" id="3.30.70.100">
    <property type="match status" value="1"/>
</dbReference>
<keyword evidence="2" id="KW-1185">Reference proteome</keyword>
<dbReference type="EMBL" id="PGFE01000001">
    <property type="protein sequence ID" value="PJJ77764.1"/>
    <property type="molecule type" value="Genomic_DNA"/>
</dbReference>
<dbReference type="GO" id="GO:0046872">
    <property type="term" value="F:metal ion binding"/>
    <property type="evidence" value="ECO:0007669"/>
    <property type="project" value="InterPro"/>
</dbReference>
<reference evidence="1 2" key="1">
    <citation type="submission" date="2017-11" db="EMBL/GenBank/DDBJ databases">
        <title>Genomic Encyclopedia of Archaeal and Bacterial Type Strains, Phase II (KMG-II): From Individual Species to Whole Genera.</title>
        <authorList>
            <person name="Goeker M."/>
        </authorList>
    </citation>
    <scope>NUCLEOTIDE SEQUENCE [LARGE SCALE GENOMIC DNA]</scope>
    <source>
        <strain evidence="1 2">DSM 25478</strain>
    </source>
</reference>
<dbReference type="OrthoDB" id="9813965at2"/>
<organism evidence="1 2">
    <name type="scientific">Sediminihabitans luteus</name>
    <dbReference type="NCBI Taxonomy" id="1138585"/>
    <lineage>
        <taxon>Bacteria</taxon>
        <taxon>Bacillati</taxon>
        <taxon>Actinomycetota</taxon>
        <taxon>Actinomycetes</taxon>
        <taxon>Micrococcales</taxon>
        <taxon>Cellulomonadaceae</taxon>
        <taxon>Sediminihabitans</taxon>
    </lineage>
</organism>
<protein>
    <submittedName>
        <fullName evidence="1">Copper chaperone CopZ</fullName>
    </submittedName>
</protein>
<comment type="caution">
    <text evidence="1">The sequence shown here is derived from an EMBL/GenBank/DDBJ whole genome shotgun (WGS) entry which is preliminary data.</text>
</comment>
<dbReference type="AlphaFoldDB" id="A0A2M9D0N8"/>
<sequence>MTTVTTLHVQGITGIDDVARVRAALEGVAGTQEVAVELRAGRPAQVRVHSHGLLDDVALRAAVEDAGLTVAAVDVAPDAEALERATQAAAMQAAHDSAVRAGGA</sequence>
<gene>
    <name evidence="1" type="ORF">CLV28_0990</name>
</gene>
<dbReference type="RefSeq" id="WP_100422088.1">
    <property type="nucleotide sequence ID" value="NZ_BOOX01000012.1"/>
</dbReference>
<accession>A0A2M9D0N8</accession>
<evidence type="ECO:0000313" key="2">
    <source>
        <dbReference type="Proteomes" id="UP000231693"/>
    </source>
</evidence>
<dbReference type="InterPro" id="IPR036163">
    <property type="entry name" value="HMA_dom_sf"/>
</dbReference>
<proteinExistence type="predicted"/>
<evidence type="ECO:0000313" key="1">
    <source>
        <dbReference type="EMBL" id="PJJ77764.1"/>
    </source>
</evidence>
<dbReference type="Proteomes" id="UP000231693">
    <property type="component" value="Unassembled WGS sequence"/>
</dbReference>
<dbReference type="SUPFAM" id="SSF55008">
    <property type="entry name" value="HMA, heavy metal-associated domain"/>
    <property type="match status" value="1"/>
</dbReference>